<sequence>MIRGLVIFIALGFLLTACMYRSDSTSLPKDLPNVVLIVVDDMGWTDCGFMGSEYYETPNIDQLAKESMVFTNAYAGAANCAPSRAALMSGMNSPRTGIYTVSPSDRGNVKSRKLIPIKNTEFLADSVYTMAEMFKDAGYVTGHFGKWHLGENPCTQGFDVNVGGGPSGHPKSYFAPYIYPDLPAPKGEYLTDRLTNEAITFLENNKKNPFFLYMPFYTVHTPIQGKEAIVQKYKSKASTEAHHRADYAAMVESMDYSVGRILNKIDNLKLDNTLIVFTSDNGGIFAISKQWPLRAGKGAYYEGGIRVPLTIKWKGYIEPGKTNVPVLNMDFYPTFRDIIQAKIPANKIFDGVSLKGLLLENKELEERSLFFHFPVYLQAYSKKSGVNRDPLFRTRPGTAMIRGDWKMIYYYEDEQVELFNLREDISESNNLAQQLPEIVREMKKSMDDWIVDTKAPVPSQLNSDYDEAWNRKQINKYRP</sequence>
<evidence type="ECO:0000256" key="2">
    <source>
        <dbReference type="ARBA" id="ARBA00008779"/>
    </source>
</evidence>
<keyword evidence="3" id="KW-0479">Metal-binding</keyword>
<dbReference type="Gene3D" id="3.40.720.10">
    <property type="entry name" value="Alkaline Phosphatase, subunit A"/>
    <property type="match status" value="1"/>
</dbReference>
<evidence type="ECO:0000256" key="5">
    <source>
        <dbReference type="ARBA" id="ARBA00022801"/>
    </source>
</evidence>
<dbReference type="STRING" id="869213.GCA_000517085_00868"/>
<proteinExistence type="inferred from homology"/>
<evidence type="ECO:0000313" key="8">
    <source>
        <dbReference type="EMBL" id="GAF03696.1"/>
    </source>
</evidence>
<evidence type="ECO:0000256" key="6">
    <source>
        <dbReference type="ARBA" id="ARBA00022837"/>
    </source>
</evidence>
<dbReference type="Proteomes" id="UP000019402">
    <property type="component" value="Unassembled WGS sequence"/>
</dbReference>
<feature type="domain" description="Sulfatase N-terminal" evidence="7">
    <location>
        <begin position="32"/>
        <end position="337"/>
    </location>
</feature>
<evidence type="ECO:0000256" key="4">
    <source>
        <dbReference type="ARBA" id="ARBA00022729"/>
    </source>
</evidence>
<dbReference type="GO" id="GO:0046872">
    <property type="term" value="F:metal ion binding"/>
    <property type="evidence" value="ECO:0007669"/>
    <property type="project" value="UniProtKB-KW"/>
</dbReference>
<dbReference type="AlphaFoldDB" id="W7YH17"/>
<protein>
    <submittedName>
        <fullName evidence="8">Arylsulfatase</fullName>
    </submittedName>
</protein>
<dbReference type="Pfam" id="PF00884">
    <property type="entry name" value="Sulfatase"/>
    <property type="match status" value="1"/>
</dbReference>
<dbReference type="EMBL" id="BAMD01000028">
    <property type="protein sequence ID" value="GAF03696.1"/>
    <property type="molecule type" value="Genomic_DNA"/>
</dbReference>
<evidence type="ECO:0000256" key="1">
    <source>
        <dbReference type="ARBA" id="ARBA00001913"/>
    </source>
</evidence>
<organism evidence="8 9">
    <name type="scientific">Saccharicrinis fermentans DSM 9555 = JCM 21142</name>
    <dbReference type="NCBI Taxonomy" id="869213"/>
    <lineage>
        <taxon>Bacteria</taxon>
        <taxon>Pseudomonadati</taxon>
        <taxon>Bacteroidota</taxon>
        <taxon>Bacteroidia</taxon>
        <taxon>Marinilabiliales</taxon>
        <taxon>Marinilabiliaceae</taxon>
        <taxon>Saccharicrinis</taxon>
    </lineage>
</organism>
<dbReference type="SUPFAM" id="SSF53649">
    <property type="entry name" value="Alkaline phosphatase-like"/>
    <property type="match status" value="1"/>
</dbReference>
<dbReference type="PROSITE" id="PS51257">
    <property type="entry name" value="PROKAR_LIPOPROTEIN"/>
    <property type="match status" value="1"/>
</dbReference>
<dbReference type="eggNOG" id="COG3119">
    <property type="taxonomic scope" value="Bacteria"/>
</dbReference>
<reference evidence="8 9" key="1">
    <citation type="journal article" date="2014" name="Genome Announc.">
        <title>Draft Genome Sequence of Cytophaga fermentans JCM 21142T, a Facultative Anaerobe Isolated from Marine Mud.</title>
        <authorList>
            <person name="Starns D."/>
            <person name="Oshima K."/>
            <person name="Suda W."/>
            <person name="Iino T."/>
            <person name="Yuki M."/>
            <person name="Inoue J."/>
            <person name="Kitamura K."/>
            <person name="Iida T."/>
            <person name="Darby A."/>
            <person name="Hattori M."/>
            <person name="Ohkuma M."/>
        </authorList>
    </citation>
    <scope>NUCLEOTIDE SEQUENCE [LARGE SCALE GENOMIC DNA]</scope>
    <source>
        <strain evidence="8 9">JCM 21142</strain>
    </source>
</reference>
<dbReference type="RefSeq" id="WP_200871322.1">
    <property type="nucleotide sequence ID" value="NZ_BAMD01000028.1"/>
</dbReference>
<comment type="caution">
    <text evidence="8">The sequence shown here is derived from an EMBL/GenBank/DDBJ whole genome shotgun (WGS) entry which is preliminary data.</text>
</comment>
<dbReference type="Gene3D" id="3.30.1120.10">
    <property type="match status" value="1"/>
</dbReference>
<dbReference type="PANTHER" id="PTHR42693">
    <property type="entry name" value="ARYLSULFATASE FAMILY MEMBER"/>
    <property type="match status" value="1"/>
</dbReference>
<keyword evidence="6" id="KW-0106">Calcium</keyword>
<dbReference type="InterPro" id="IPR017850">
    <property type="entry name" value="Alkaline_phosphatase_core_sf"/>
</dbReference>
<dbReference type="GO" id="GO:0004065">
    <property type="term" value="F:arylsulfatase activity"/>
    <property type="evidence" value="ECO:0007669"/>
    <property type="project" value="TreeGrafter"/>
</dbReference>
<dbReference type="InterPro" id="IPR000917">
    <property type="entry name" value="Sulfatase_N"/>
</dbReference>
<name>W7YH17_9BACT</name>
<accession>W7YH17</accession>
<dbReference type="CDD" id="cd16144">
    <property type="entry name" value="ARS_like"/>
    <property type="match status" value="1"/>
</dbReference>
<comment type="similarity">
    <text evidence="2">Belongs to the sulfatase family.</text>
</comment>
<gene>
    <name evidence="8" type="ORF">JCM21142_62375</name>
</gene>
<keyword evidence="4" id="KW-0732">Signal</keyword>
<keyword evidence="9" id="KW-1185">Reference proteome</keyword>
<dbReference type="InterPro" id="IPR050738">
    <property type="entry name" value="Sulfatase"/>
</dbReference>
<evidence type="ECO:0000313" key="9">
    <source>
        <dbReference type="Proteomes" id="UP000019402"/>
    </source>
</evidence>
<keyword evidence="5" id="KW-0378">Hydrolase</keyword>
<dbReference type="PANTHER" id="PTHR42693:SF42">
    <property type="entry name" value="ARYLSULFATASE G"/>
    <property type="match status" value="1"/>
</dbReference>
<comment type="cofactor">
    <cofactor evidence="1">
        <name>Ca(2+)</name>
        <dbReference type="ChEBI" id="CHEBI:29108"/>
    </cofactor>
</comment>
<evidence type="ECO:0000256" key="3">
    <source>
        <dbReference type="ARBA" id="ARBA00022723"/>
    </source>
</evidence>
<evidence type="ECO:0000259" key="7">
    <source>
        <dbReference type="Pfam" id="PF00884"/>
    </source>
</evidence>